<evidence type="ECO:0008006" key="5">
    <source>
        <dbReference type="Google" id="ProtNLM"/>
    </source>
</evidence>
<evidence type="ECO:0000256" key="2">
    <source>
        <dbReference type="SAM" id="Phobius"/>
    </source>
</evidence>
<evidence type="ECO:0000256" key="1">
    <source>
        <dbReference type="SAM" id="Coils"/>
    </source>
</evidence>
<evidence type="ECO:0000313" key="4">
    <source>
        <dbReference type="Proteomes" id="UP000443153"/>
    </source>
</evidence>
<organism evidence="3 4">
    <name type="scientific">Maribacter luteus</name>
    <dbReference type="NCBI Taxonomy" id="2594478"/>
    <lineage>
        <taxon>Bacteria</taxon>
        <taxon>Pseudomonadati</taxon>
        <taxon>Bacteroidota</taxon>
        <taxon>Flavobacteriia</taxon>
        <taxon>Flavobacteriales</taxon>
        <taxon>Flavobacteriaceae</taxon>
        <taxon>Maribacter</taxon>
    </lineage>
</organism>
<dbReference type="EMBL" id="WKJH01000018">
    <property type="protein sequence ID" value="MRX64890.1"/>
    <property type="molecule type" value="Genomic_DNA"/>
</dbReference>
<keyword evidence="2" id="KW-0472">Membrane</keyword>
<evidence type="ECO:0000313" key="3">
    <source>
        <dbReference type="EMBL" id="MRX64890.1"/>
    </source>
</evidence>
<dbReference type="RefSeq" id="WP_154367180.1">
    <property type="nucleotide sequence ID" value="NZ_CANMYZ010000012.1"/>
</dbReference>
<comment type="caution">
    <text evidence="3">The sequence shown here is derived from an EMBL/GenBank/DDBJ whole genome shotgun (WGS) entry which is preliminary data.</text>
</comment>
<keyword evidence="2" id="KW-0812">Transmembrane</keyword>
<sequence>MEVLNKKERTSSFLLFLLMFAITVGILFTAFFFSYKLPWKENEVLRAENQRIRYEFLYQKRFMSSLEGIDKQIDSLENAKDGYFFLEQSINADLIDLKSDIPKDSLDDRGMYENLILTYKKLVDAKRDLKQVESARLDIEDLKEQIEEYEKEINKLNTALSLSQRLNRN</sequence>
<keyword evidence="1" id="KW-0175">Coiled coil</keyword>
<name>A0A6I2MR25_9FLAO</name>
<dbReference type="Proteomes" id="UP000443153">
    <property type="component" value="Unassembled WGS sequence"/>
</dbReference>
<dbReference type="InterPro" id="IPR039449">
    <property type="entry name" value="TssO"/>
</dbReference>
<keyword evidence="2" id="KW-1133">Transmembrane helix</keyword>
<reference evidence="3 4" key="1">
    <citation type="submission" date="2019-11" db="EMBL/GenBank/DDBJ databases">
        <title>Maribacter lutea sp. nov., a marine bacterium isolated from intertidal sand.</title>
        <authorList>
            <person name="Liu A."/>
        </authorList>
    </citation>
    <scope>NUCLEOTIDE SEQUENCE [LARGE SCALE GENOMIC DNA]</scope>
    <source>
        <strain evidence="3 4">RZ05</strain>
    </source>
</reference>
<accession>A0A6I2MR25</accession>
<gene>
    <name evidence="3" type="ORF">GJ691_12015</name>
</gene>
<dbReference type="AlphaFoldDB" id="A0A6I2MR25"/>
<dbReference type="Pfam" id="PF17561">
    <property type="entry name" value="TssO"/>
    <property type="match status" value="1"/>
</dbReference>
<protein>
    <recommendedName>
        <fullName evidence="5">Type VI secretion system transmembrane protein TssO</fullName>
    </recommendedName>
</protein>
<proteinExistence type="predicted"/>
<dbReference type="OrthoDB" id="656843at2"/>
<feature type="coiled-coil region" evidence="1">
    <location>
        <begin position="125"/>
        <end position="166"/>
    </location>
</feature>
<feature type="transmembrane region" description="Helical" evidence="2">
    <location>
        <begin position="12"/>
        <end position="35"/>
    </location>
</feature>
<keyword evidence="4" id="KW-1185">Reference proteome</keyword>